<reference evidence="2" key="1">
    <citation type="journal article" date="2019" name="Int. J. Syst. Evol. Microbiol.">
        <title>The Global Catalogue of Microorganisms (GCM) 10K type strain sequencing project: providing services to taxonomists for standard genome sequencing and annotation.</title>
        <authorList>
            <consortium name="The Broad Institute Genomics Platform"/>
            <consortium name="The Broad Institute Genome Sequencing Center for Infectious Disease"/>
            <person name="Wu L."/>
            <person name="Ma J."/>
        </authorList>
    </citation>
    <scope>NUCLEOTIDE SEQUENCE [LARGE SCALE GENOMIC DNA]</scope>
    <source>
        <strain evidence="2">JCM 17388</strain>
    </source>
</reference>
<evidence type="ECO:0000313" key="1">
    <source>
        <dbReference type="EMBL" id="GAA4182955.1"/>
    </source>
</evidence>
<evidence type="ECO:0000313" key="2">
    <source>
        <dbReference type="Proteomes" id="UP001501251"/>
    </source>
</evidence>
<keyword evidence="2" id="KW-1185">Reference proteome</keyword>
<dbReference type="EMBL" id="BAABAQ010000001">
    <property type="protein sequence ID" value="GAA4182955.1"/>
    <property type="molecule type" value="Genomic_DNA"/>
</dbReference>
<protein>
    <submittedName>
        <fullName evidence="1">Uncharacterized protein</fullName>
    </submittedName>
</protein>
<gene>
    <name evidence="1" type="ORF">GCM10022252_09670</name>
</gene>
<sequence length="63" mass="7245">MTPEDLDRMHAEAVAAGVDPEKLERQRREALQECGSPEEMARWADFDQRLATYWSTVRGRPSP</sequence>
<name>A0ABP8AF71_9ACTN</name>
<organism evidence="1 2">
    <name type="scientific">Streptosporangium oxazolinicum</name>
    <dbReference type="NCBI Taxonomy" id="909287"/>
    <lineage>
        <taxon>Bacteria</taxon>
        <taxon>Bacillati</taxon>
        <taxon>Actinomycetota</taxon>
        <taxon>Actinomycetes</taxon>
        <taxon>Streptosporangiales</taxon>
        <taxon>Streptosporangiaceae</taxon>
        <taxon>Streptosporangium</taxon>
    </lineage>
</organism>
<dbReference type="Proteomes" id="UP001501251">
    <property type="component" value="Unassembled WGS sequence"/>
</dbReference>
<accession>A0ABP8AF71</accession>
<proteinExistence type="predicted"/>
<comment type="caution">
    <text evidence="1">The sequence shown here is derived from an EMBL/GenBank/DDBJ whole genome shotgun (WGS) entry which is preliminary data.</text>
</comment>